<name>A0ABV7YEG7_9ACTN</name>
<organism evidence="7 8">
    <name type="scientific">Tenggerimyces flavus</name>
    <dbReference type="NCBI Taxonomy" id="1708749"/>
    <lineage>
        <taxon>Bacteria</taxon>
        <taxon>Bacillati</taxon>
        <taxon>Actinomycetota</taxon>
        <taxon>Actinomycetes</taxon>
        <taxon>Propionibacteriales</taxon>
        <taxon>Nocardioidaceae</taxon>
        <taxon>Tenggerimyces</taxon>
    </lineage>
</organism>
<evidence type="ECO:0000256" key="2">
    <source>
        <dbReference type="ARBA" id="ARBA00022692"/>
    </source>
</evidence>
<evidence type="ECO:0000256" key="5">
    <source>
        <dbReference type="SAM" id="Phobius"/>
    </source>
</evidence>
<evidence type="ECO:0000256" key="4">
    <source>
        <dbReference type="ARBA" id="ARBA00023136"/>
    </source>
</evidence>
<dbReference type="PANTHER" id="PTHR43731:SF9">
    <property type="entry name" value="SLR1461 PROTEIN"/>
    <property type="match status" value="1"/>
</dbReference>
<feature type="domain" description="Peptidase S54 rhomboid" evidence="6">
    <location>
        <begin position="64"/>
        <end position="198"/>
    </location>
</feature>
<keyword evidence="2 5" id="KW-0812">Transmembrane</keyword>
<dbReference type="EC" id="3.4.21.-" evidence="7"/>
<sequence>MSAAYSYPQPSGRQSSETSRRVVGGLQVLGILVGLMWISEVLDTALGHRLDAYGIEARDMDGLVGIVTAPFLHLGFGHLISNTIPLVTLGIFIAIGGAYRLLMVTAGVALISGIGTWLTSPSFTVTIGASGLVFGYATYLIVRGIFNRKLGQLAIGVGVILVWGGALLGGLLPQDGISFQGHLFGAIGGILVAWLLASRDRKQKTPAQGPTYYS</sequence>
<evidence type="ECO:0000259" key="6">
    <source>
        <dbReference type="Pfam" id="PF01694"/>
    </source>
</evidence>
<dbReference type="GO" id="GO:0006508">
    <property type="term" value="P:proteolysis"/>
    <property type="evidence" value="ECO:0007669"/>
    <property type="project" value="UniProtKB-KW"/>
</dbReference>
<evidence type="ECO:0000313" key="8">
    <source>
        <dbReference type="Proteomes" id="UP001595699"/>
    </source>
</evidence>
<dbReference type="InterPro" id="IPR022764">
    <property type="entry name" value="Peptidase_S54_rhomboid_dom"/>
</dbReference>
<keyword evidence="4 5" id="KW-0472">Membrane</keyword>
<gene>
    <name evidence="7" type="ORF">ACFOUW_16950</name>
</gene>
<dbReference type="Pfam" id="PF01694">
    <property type="entry name" value="Rhomboid"/>
    <property type="match status" value="1"/>
</dbReference>
<reference evidence="8" key="1">
    <citation type="journal article" date="2019" name="Int. J. Syst. Evol. Microbiol.">
        <title>The Global Catalogue of Microorganisms (GCM) 10K type strain sequencing project: providing services to taxonomists for standard genome sequencing and annotation.</title>
        <authorList>
            <consortium name="The Broad Institute Genomics Platform"/>
            <consortium name="The Broad Institute Genome Sequencing Center for Infectious Disease"/>
            <person name="Wu L."/>
            <person name="Ma J."/>
        </authorList>
    </citation>
    <scope>NUCLEOTIDE SEQUENCE [LARGE SCALE GENOMIC DNA]</scope>
    <source>
        <strain evidence="8">CGMCC 4.7241</strain>
    </source>
</reference>
<comment type="subcellular location">
    <subcellularLocation>
        <location evidence="1">Membrane</location>
        <topology evidence="1">Multi-pass membrane protein</topology>
    </subcellularLocation>
</comment>
<dbReference type="GO" id="GO:0008233">
    <property type="term" value="F:peptidase activity"/>
    <property type="evidence" value="ECO:0007669"/>
    <property type="project" value="UniProtKB-KW"/>
</dbReference>
<dbReference type="PANTHER" id="PTHR43731">
    <property type="entry name" value="RHOMBOID PROTEASE"/>
    <property type="match status" value="1"/>
</dbReference>
<feature type="transmembrane region" description="Helical" evidence="5">
    <location>
        <begin position="123"/>
        <end position="142"/>
    </location>
</feature>
<evidence type="ECO:0000256" key="1">
    <source>
        <dbReference type="ARBA" id="ARBA00004141"/>
    </source>
</evidence>
<comment type="caution">
    <text evidence="7">The sequence shown here is derived from an EMBL/GenBank/DDBJ whole genome shotgun (WGS) entry which is preliminary data.</text>
</comment>
<dbReference type="SUPFAM" id="SSF144091">
    <property type="entry name" value="Rhomboid-like"/>
    <property type="match status" value="1"/>
</dbReference>
<dbReference type="Gene3D" id="1.20.1540.10">
    <property type="entry name" value="Rhomboid-like"/>
    <property type="match status" value="1"/>
</dbReference>
<dbReference type="InterPro" id="IPR050925">
    <property type="entry name" value="Rhomboid_protease_S54"/>
</dbReference>
<dbReference type="InterPro" id="IPR035952">
    <property type="entry name" value="Rhomboid-like_sf"/>
</dbReference>
<feature type="transmembrane region" description="Helical" evidence="5">
    <location>
        <begin position="179"/>
        <end position="197"/>
    </location>
</feature>
<dbReference type="Proteomes" id="UP001595699">
    <property type="component" value="Unassembled WGS sequence"/>
</dbReference>
<keyword evidence="7" id="KW-0645">Protease</keyword>
<feature type="transmembrane region" description="Helical" evidence="5">
    <location>
        <begin position="21"/>
        <end position="42"/>
    </location>
</feature>
<feature type="transmembrane region" description="Helical" evidence="5">
    <location>
        <begin position="154"/>
        <end position="173"/>
    </location>
</feature>
<proteinExistence type="predicted"/>
<evidence type="ECO:0000313" key="7">
    <source>
        <dbReference type="EMBL" id="MFC3762533.1"/>
    </source>
</evidence>
<dbReference type="EMBL" id="JBHRZH010000015">
    <property type="protein sequence ID" value="MFC3762533.1"/>
    <property type="molecule type" value="Genomic_DNA"/>
</dbReference>
<keyword evidence="8" id="KW-1185">Reference proteome</keyword>
<dbReference type="RefSeq" id="WP_205118821.1">
    <property type="nucleotide sequence ID" value="NZ_JAFBCM010000001.1"/>
</dbReference>
<protein>
    <submittedName>
        <fullName evidence="7">Rhomboid family intramembrane serine protease</fullName>
        <ecNumber evidence="7">3.4.21.-</ecNumber>
    </submittedName>
</protein>
<accession>A0ABV7YEG7</accession>
<keyword evidence="7" id="KW-0378">Hydrolase</keyword>
<evidence type="ECO:0000256" key="3">
    <source>
        <dbReference type="ARBA" id="ARBA00022989"/>
    </source>
</evidence>
<keyword evidence="3 5" id="KW-1133">Transmembrane helix</keyword>